<dbReference type="RefSeq" id="WP_413268907.1">
    <property type="nucleotide sequence ID" value="NZ_JBHFNQ010000022.1"/>
</dbReference>
<sequence>MTNQLNCAMFTRFADCCRTKDSLPAEAKRTVEALLELIEWNYVWSIAIPQGDWMVLLQREYEPEGWRYVAD</sequence>
<proteinExistence type="predicted"/>
<name>A0ABV4WZM7_9CYAN</name>
<dbReference type="EMBL" id="JBHFNQ010000022">
    <property type="protein sequence ID" value="MFB2875751.1"/>
    <property type="molecule type" value="Genomic_DNA"/>
</dbReference>
<protein>
    <submittedName>
        <fullName evidence="1">Uncharacterized protein</fullName>
    </submittedName>
</protein>
<evidence type="ECO:0000313" key="1">
    <source>
        <dbReference type="EMBL" id="MFB2875751.1"/>
    </source>
</evidence>
<keyword evidence="2" id="KW-1185">Reference proteome</keyword>
<gene>
    <name evidence="1" type="ORF">ACE1CC_02555</name>
</gene>
<dbReference type="Proteomes" id="UP001576774">
    <property type="component" value="Unassembled WGS sequence"/>
</dbReference>
<organism evidence="1 2">
    <name type="scientific">Floridaenema aerugineum BLCC-F46</name>
    <dbReference type="NCBI Taxonomy" id="3153654"/>
    <lineage>
        <taxon>Bacteria</taxon>
        <taxon>Bacillati</taxon>
        <taxon>Cyanobacteriota</taxon>
        <taxon>Cyanophyceae</taxon>
        <taxon>Oscillatoriophycideae</taxon>
        <taxon>Aerosakkonematales</taxon>
        <taxon>Aerosakkonemataceae</taxon>
        <taxon>Floridanema</taxon>
        <taxon>Floridanema aerugineum</taxon>
    </lineage>
</organism>
<reference evidence="1 2" key="1">
    <citation type="submission" date="2024-09" db="EMBL/GenBank/DDBJ databases">
        <title>Floridaenema gen nov. (Aerosakkonemataceae, Aerosakkonematales ord. nov., Cyanobacteria) from benthic tropical and subtropical fresh waters, with the description of four new species.</title>
        <authorList>
            <person name="Moretto J.A."/>
            <person name="Berthold D.E."/>
            <person name="Lefler F.W."/>
            <person name="Huang I.-S."/>
            <person name="Laughinghouse H. IV."/>
        </authorList>
    </citation>
    <scope>NUCLEOTIDE SEQUENCE [LARGE SCALE GENOMIC DNA]</scope>
    <source>
        <strain evidence="1 2">BLCC-F46</strain>
    </source>
</reference>
<comment type="caution">
    <text evidence="1">The sequence shown here is derived from an EMBL/GenBank/DDBJ whole genome shotgun (WGS) entry which is preliminary data.</text>
</comment>
<accession>A0ABV4WZM7</accession>
<evidence type="ECO:0000313" key="2">
    <source>
        <dbReference type="Proteomes" id="UP001576774"/>
    </source>
</evidence>